<feature type="domain" description="Ribonuclease H1 N-terminal" evidence="1">
    <location>
        <begin position="44"/>
        <end position="87"/>
    </location>
</feature>
<dbReference type="InterPro" id="IPR037056">
    <property type="entry name" value="RNase_H1_N_sf"/>
</dbReference>
<dbReference type="Proteomes" id="UP000485058">
    <property type="component" value="Unassembled WGS sequence"/>
</dbReference>
<dbReference type="AlphaFoldDB" id="A0A699YAM2"/>
<dbReference type="EMBL" id="BLLF01000082">
    <property type="protein sequence ID" value="GFH07227.1"/>
    <property type="molecule type" value="Genomic_DNA"/>
</dbReference>
<reference evidence="2 3" key="1">
    <citation type="submission" date="2020-02" db="EMBL/GenBank/DDBJ databases">
        <title>Draft genome sequence of Haematococcus lacustris strain NIES-144.</title>
        <authorList>
            <person name="Morimoto D."/>
            <person name="Nakagawa S."/>
            <person name="Yoshida T."/>
            <person name="Sawayama S."/>
        </authorList>
    </citation>
    <scope>NUCLEOTIDE SEQUENCE [LARGE SCALE GENOMIC DNA]</scope>
    <source>
        <strain evidence="2 3">NIES-144</strain>
    </source>
</reference>
<dbReference type="SUPFAM" id="SSF55658">
    <property type="entry name" value="L9 N-domain-like"/>
    <property type="match status" value="1"/>
</dbReference>
<evidence type="ECO:0000259" key="1">
    <source>
        <dbReference type="Pfam" id="PF01693"/>
    </source>
</evidence>
<dbReference type="Pfam" id="PF01693">
    <property type="entry name" value="Cauli_VI"/>
    <property type="match status" value="1"/>
</dbReference>
<dbReference type="InterPro" id="IPR009027">
    <property type="entry name" value="Ribosomal_bL9/RNase_H1_N"/>
</dbReference>
<keyword evidence="3" id="KW-1185">Reference proteome</keyword>
<accession>A0A699YAM2</accession>
<name>A0A699YAM2_HAELA</name>
<protein>
    <submittedName>
        <fullName evidence="2">RNase H</fullName>
    </submittedName>
</protein>
<dbReference type="InterPro" id="IPR011320">
    <property type="entry name" value="RNase_H1_N"/>
</dbReference>
<dbReference type="Gene3D" id="3.40.970.10">
    <property type="entry name" value="Ribonuclease H1, N-terminal domain"/>
    <property type="match status" value="1"/>
</dbReference>
<sequence length="198" mass="21040">MLLRICKHVHHAVKPIRVKPPCATKSASLQTAARAQSAASAGTKWYAVRQGKRVGIFTSWAQVEPLVIGWAGSQYKSFKSLEDAKLFLGGRDTEKGLLPGISSSGRQSRGGQGPLPVKLHRVLSTDGASTPLPPAHVAVVLKPDACYPRLGPHITQGGKDFWLYFDGGSRGNPGVAGFGAVMKEADSKAVVRADEDIC</sequence>
<comment type="caution">
    <text evidence="2">The sequence shown here is derived from an EMBL/GenBank/DDBJ whole genome shotgun (WGS) entry which is preliminary data.</text>
</comment>
<evidence type="ECO:0000313" key="3">
    <source>
        <dbReference type="Proteomes" id="UP000485058"/>
    </source>
</evidence>
<evidence type="ECO:0000313" key="2">
    <source>
        <dbReference type="EMBL" id="GFH07227.1"/>
    </source>
</evidence>
<proteinExistence type="predicted"/>
<gene>
    <name evidence="2" type="ORF">HaLaN_02000</name>
</gene>
<organism evidence="2 3">
    <name type="scientific">Haematococcus lacustris</name>
    <name type="common">Green alga</name>
    <name type="synonym">Haematococcus pluvialis</name>
    <dbReference type="NCBI Taxonomy" id="44745"/>
    <lineage>
        <taxon>Eukaryota</taxon>
        <taxon>Viridiplantae</taxon>
        <taxon>Chlorophyta</taxon>
        <taxon>core chlorophytes</taxon>
        <taxon>Chlorophyceae</taxon>
        <taxon>CS clade</taxon>
        <taxon>Chlamydomonadales</taxon>
        <taxon>Haematococcaceae</taxon>
        <taxon>Haematococcus</taxon>
    </lineage>
</organism>